<name>A0AAD7K491_9AGAR</name>
<dbReference type="AlphaFoldDB" id="A0AAD7K491"/>
<reference evidence="2" key="1">
    <citation type="submission" date="2023-03" db="EMBL/GenBank/DDBJ databases">
        <title>Massive genome expansion in bonnet fungi (Mycena s.s.) driven by repeated elements and novel gene families across ecological guilds.</title>
        <authorList>
            <consortium name="Lawrence Berkeley National Laboratory"/>
            <person name="Harder C.B."/>
            <person name="Miyauchi S."/>
            <person name="Viragh M."/>
            <person name="Kuo A."/>
            <person name="Thoen E."/>
            <person name="Andreopoulos B."/>
            <person name="Lu D."/>
            <person name="Skrede I."/>
            <person name="Drula E."/>
            <person name="Henrissat B."/>
            <person name="Morin E."/>
            <person name="Kohler A."/>
            <person name="Barry K."/>
            <person name="LaButti K."/>
            <person name="Morin E."/>
            <person name="Salamov A."/>
            <person name="Lipzen A."/>
            <person name="Mereny Z."/>
            <person name="Hegedus B."/>
            <person name="Baldrian P."/>
            <person name="Stursova M."/>
            <person name="Weitz H."/>
            <person name="Taylor A."/>
            <person name="Grigoriev I.V."/>
            <person name="Nagy L.G."/>
            <person name="Martin F."/>
            <person name="Kauserud H."/>
        </authorList>
    </citation>
    <scope>NUCLEOTIDE SEQUENCE</scope>
    <source>
        <strain evidence="2">CBHHK182m</strain>
    </source>
</reference>
<keyword evidence="3" id="KW-1185">Reference proteome</keyword>
<proteinExistence type="predicted"/>
<protein>
    <submittedName>
        <fullName evidence="2">Uncharacterized protein</fullName>
    </submittedName>
</protein>
<accession>A0AAD7K491</accession>
<feature type="region of interest" description="Disordered" evidence="1">
    <location>
        <begin position="197"/>
        <end position="216"/>
    </location>
</feature>
<evidence type="ECO:0000313" key="2">
    <source>
        <dbReference type="EMBL" id="KAJ7775430.1"/>
    </source>
</evidence>
<feature type="compositionally biased region" description="Low complexity" evidence="1">
    <location>
        <begin position="1"/>
        <end position="11"/>
    </location>
</feature>
<feature type="region of interest" description="Disordered" evidence="1">
    <location>
        <begin position="1"/>
        <end position="47"/>
    </location>
</feature>
<comment type="caution">
    <text evidence="2">The sequence shown here is derived from an EMBL/GenBank/DDBJ whole genome shotgun (WGS) entry which is preliminary data.</text>
</comment>
<organism evidence="2 3">
    <name type="scientific">Mycena metata</name>
    <dbReference type="NCBI Taxonomy" id="1033252"/>
    <lineage>
        <taxon>Eukaryota</taxon>
        <taxon>Fungi</taxon>
        <taxon>Dikarya</taxon>
        <taxon>Basidiomycota</taxon>
        <taxon>Agaricomycotina</taxon>
        <taxon>Agaricomycetes</taxon>
        <taxon>Agaricomycetidae</taxon>
        <taxon>Agaricales</taxon>
        <taxon>Marasmiineae</taxon>
        <taxon>Mycenaceae</taxon>
        <taxon>Mycena</taxon>
    </lineage>
</organism>
<sequence>MTSPITTTTRSPRMDRGGACEEDAERDAETSATVDHNDAAAKPKPFNFKPPEGIEEFITWAFQQHVGTGSMVFHWKQWGDGIEKKSIPVRYTRSGLPPDGALLLAVQAVERELGFWKTGVYVAPKGPLGQFSFDNWGDIKIRDSARNKIVLTRRATKFLVTLKAKWTAENWQELEVEAEAWLESRSASPLRAVEHRRHRRRHTQRRVTANGNDRWKPDHVLGNTQHGLAQLASTGSMHGDQLAGLASSRGGHKLGQFNLSLDKLNLVPDLEGLEDILRGHSAFQTPPILRLSA</sequence>
<evidence type="ECO:0000256" key="1">
    <source>
        <dbReference type="SAM" id="MobiDB-lite"/>
    </source>
</evidence>
<gene>
    <name evidence="2" type="ORF">B0H16DRAFT_1450060</name>
</gene>
<dbReference type="Proteomes" id="UP001215598">
    <property type="component" value="Unassembled WGS sequence"/>
</dbReference>
<evidence type="ECO:0000313" key="3">
    <source>
        <dbReference type="Proteomes" id="UP001215598"/>
    </source>
</evidence>
<dbReference type="EMBL" id="JARKIB010000010">
    <property type="protein sequence ID" value="KAJ7775430.1"/>
    <property type="molecule type" value="Genomic_DNA"/>
</dbReference>